<dbReference type="InterPro" id="IPR006016">
    <property type="entry name" value="UspA"/>
</dbReference>
<dbReference type="Pfam" id="PF00582">
    <property type="entry name" value="Usp"/>
    <property type="match status" value="1"/>
</dbReference>
<dbReference type="CDD" id="cd23659">
    <property type="entry name" value="USP_At3g01520-like"/>
    <property type="match status" value="1"/>
</dbReference>
<organism evidence="2 3">
    <name type="scientific">Zancudomyces culisetae</name>
    <name type="common">Gut fungus</name>
    <name type="synonym">Smittium culisetae</name>
    <dbReference type="NCBI Taxonomy" id="1213189"/>
    <lineage>
        <taxon>Eukaryota</taxon>
        <taxon>Fungi</taxon>
        <taxon>Fungi incertae sedis</taxon>
        <taxon>Zoopagomycota</taxon>
        <taxon>Kickxellomycotina</taxon>
        <taxon>Harpellomycetes</taxon>
        <taxon>Harpellales</taxon>
        <taxon>Legeriomycetaceae</taxon>
        <taxon>Zancudomyces</taxon>
    </lineage>
</organism>
<proteinExistence type="predicted"/>
<keyword evidence="3" id="KW-1185">Reference proteome</keyword>
<protein>
    <recommendedName>
        <fullName evidence="1">UspA domain-containing protein</fullName>
    </recommendedName>
</protein>
<evidence type="ECO:0000313" key="3">
    <source>
        <dbReference type="Proteomes" id="UP000188320"/>
    </source>
</evidence>
<evidence type="ECO:0000313" key="2">
    <source>
        <dbReference type="EMBL" id="OMH83661.1"/>
    </source>
</evidence>
<dbReference type="EMBL" id="LSSK01000340">
    <property type="protein sequence ID" value="OMH83661.1"/>
    <property type="molecule type" value="Genomic_DNA"/>
</dbReference>
<dbReference type="AlphaFoldDB" id="A0A1R1PRT1"/>
<dbReference type="InterPro" id="IPR006015">
    <property type="entry name" value="Universal_stress_UspA"/>
</dbReference>
<reference evidence="3" key="1">
    <citation type="submission" date="2017-01" db="EMBL/GenBank/DDBJ databases">
        <authorList>
            <person name="Wang Y."/>
            <person name="White M."/>
            <person name="Kvist S."/>
            <person name="Moncalvo J.-M."/>
        </authorList>
    </citation>
    <scope>NUCLEOTIDE SEQUENCE [LARGE SCALE GENOMIC DNA]</scope>
    <source>
        <strain evidence="3">COL-18-3</strain>
    </source>
</reference>
<sequence length="227" mass="25362">MATEESKVKAQVEEVTSGLDVVSINPSKAPEKILSLEQRRLVGFCFDNSETANYAYSWSFRHALLPYQDHVYLLCSLESSSNTMRDSLNNVRTVDPAKIIESRAAEISKELLTIGITSQLIISSVEPKKFIRSSVESLGIQTLIIGSRGNNVVKRFVMGSVSTYILNKVEVPIIVIKLPKKGDRGYDDSQLEIVNTRDSLRLVKTKSKDDRNVSFGLARTRTRDSSF</sequence>
<name>A0A1R1PRT1_ZANCU</name>
<gene>
    <name evidence="2" type="ORF">AX774_g2822</name>
</gene>
<dbReference type="PANTHER" id="PTHR46100">
    <property type="entry name" value="IMP2'P"/>
    <property type="match status" value="1"/>
</dbReference>
<comment type="caution">
    <text evidence="2">The sequence shown here is derived from an EMBL/GenBank/DDBJ whole genome shotgun (WGS) entry which is preliminary data.</text>
</comment>
<dbReference type="Gene3D" id="3.40.50.620">
    <property type="entry name" value="HUPs"/>
    <property type="match status" value="1"/>
</dbReference>
<dbReference type="OrthoDB" id="843225at2759"/>
<dbReference type="SUPFAM" id="SSF52402">
    <property type="entry name" value="Adenine nucleotide alpha hydrolases-like"/>
    <property type="match status" value="1"/>
</dbReference>
<dbReference type="Proteomes" id="UP000188320">
    <property type="component" value="Unassembled WGS sequence"/>
</dbReference>
<accession>A0A1R1PRT1</accession>
<dbReference type="PRINTS" id="PR01438">
    <property type="entry name" value="UNVRSLSTRESS"/>
</dbReference>
<dbReference type="InterPro" id="IPR014729">
    <property type="entry name" value="Rossmann-like_a/b/a_fold"/>
</dbReference>
<dbReference type="PANTHER" id="PTHR46100:SF4">
    <property type="entry name" value="USPA DOMAIN-CONTAINING PROTEIN"/>
    <property type="match status" value="1"/>
</dbReference>
<feature type="domain" description="UspA" evidence="1">
    <location>
        <begin position="42"/>
        <end position="177"/>
    </location>
</feature>
<evidence type="ECO:0000259" key="1">
    <source>
        <dbReference type="Pfam" id="PF00582"/>
    </source>
</evidence>